<dbReference type="SMART" id="SM00568">
    <property type="entry name" value="GRAM"/>
    <property type="match status" value="1"/>
</dbReference>
<dbReference type="Gene3D" id="2.30.29.30">
    <property type="entry name" value="Pleckstrin-homology domain (PH domain)/Phosphotyrosine-binding domain (PTB)"/>
    <property type="match status" value="1"/>
</dbReference>
<comment type="subcellular location">
    <subcellularLocation>
        <location evidence="1">Membrane</location>
        <topology evidence="1">Single-pass membrane protein</topology>
    </subcellularLocation>
</comment>
<evidence type="ECO:0000313" key="9">
    <source>
        <dbReference type="EMBL" id="KAG0314355.1"/>
    </source>
</evidence>
<evidence type="ECO:0000256" key="6">
    <source>
        <dbReference type="SAM" id="MobiDB-lite"/>
    </source>
</evidence>
<keyword evidence="10" id="KW-1185">Reference proteome</keyword>
<dbReference type="EMBL" id="JAAAIN010000448">
    <property type="protein sequence ID" value="KAG0314355.1"/>
    <property type="molecule type" value="Genomic_DNA"/>
</dbReference>
<feature type="compositionally biased region" description="Basic and acidic residues" evidence="6">
    <location>
        <begin position="643"/>
        <end position="653"/>
    </location>
</feature>
<comment type="caution">
    <text evidence="9">The sequence shown here is derived from an EMBL/GenBank/DDBJ whole genome shotgun (WGS) entry which is preliminary data.</text>
</comment>
<feature type="compositionally biased region" description="Polar residues" evidence="6">
    <location>
        <begin position="632"/>
        <end position="642"/>
    </location>
</feature>
<feature type="region of interest" description="Disordered" evidence="6">
    <location>
        <begin position="618"/>
        <end position="653"/>
    </location>
</feature>
<dbReference type="GO" id="GO:0005739">
    <property type="term" value="C:mitochondrion"/>
    <property type="evidence" value="ECO:0007669"/>
    <property type="project" value="TreeGrafter"/>
</dbReference>
<name>A0A9P6UPZ3_9FUNG</name>
<dbReference type="Pfam" id="PF16016">
    <property type="entry name" value="VASt"/>
    <property type="match status" value="1"/>
</dbReference>
<sequence length="894" mass="98632">MTIDQSQWDHSPGGFPQTLGHTNYAYSSTTSVANQGYDSSTLNSKQNSLDYSRDDLFSHISFLYANEKRFGDFHSLFRSVPDDEKLIEDYGCALQKEILVQGRLYISENHVCFHANIFGWVTTLVIAFSEITAIEKRLTAFVIPNAISIVTTTNTKGHFFASFLSRDAAHDLLMAAWRKSFPCAANASVASNSYSNGPSRQRSSTLLNDDEDNTDSMSFISGRGNPESRRNRHRRSFSNTSQSATGDEGTGREDGTYWGGDDIGDAKALGSGNNSLRRRGSKRAVLKKVLKDVIAPIIPDDSHSNGKGNGNTDNGSLSPNSITKGRKTGRGRSVSELPPRPTSFDGAGSLSSADTARSSFDYESLSPPSQRARAGTESQPHRRNATIPAPTLVLRTSSTAVTTPFSLQQNEQQHQVQPTTCACSKDNRHYANTYMSDTFPGTLESIWKLLFDSDFSKGFLTSDVMKGADVQEEPWQNAHNGATTRVTRYTRWLGMPIGPKTTKAIVTDVCEHKDFDDYVTVVTATSTPDVPSGGSFTTKVRTCLTWAGPNQVLVVVTGAVEFTKSSWIKGQIEKGAAEGLTFHYKEVNPCMRKHIATHSEEIVSGLSVPAGQATQTAASTSATSAAPASASVESNGSINKADQQAKHDQESRTHVLAAHGDTKTSAANSGSLLGLFSKLSKVFIRESGTSGSSSNSKGGSKDTDGAVSHWVLLTVLAIVMGANVYIWFQISSVSQQIEQIHKDILSVEQGHHHYDHRHYPHYNHWRSQAYEEGNLDEFEREELFAREQEDAMWDWLTEREARHQRYRHATGVFSESRAKVEMTKRQQALREQERQQQQQQQKTPGFSVLTETELRLQARIDELHEQLMALDRETSALKVDSYHMDQEVTSTTSS</sequence>
<keyword evidence="3 7" id="KW-0812">Transmembrane</keyword>
<feature type="transmembrane region" description="Helical" evidence="7">
    <location>
        <begin position="710"/>
        <end position="728"/>
    </location>
</feature>
<feature type="region of interest" description="Disordered" evidence="6">
    <location>
        <begin position="817"/>
        <end position="846"/>
    </location>
</feature>
<protein>
    <recommendedName>
        <fullName evidence="8">VASt domain-containing protein</fullName>
    </recommendedName>
</protein>
<dbReference type="InterPro" id="IPR031968">
    <property type="entry name" value="VASt"/>
</dbReference>
<accession>A0A9P6UPZ3</accession>
<dbReference type="CDD" id="cd13220">
    <property type="entry name" value="PH-GRAM_GRAMDC"/>
    <property type="match status" value="1"/>
</dbReference>
<evidence type="ECO:0000256" key="1">
    <source>
        <dbReference type="ARBA" id="ARBA00004167"/>
    </source>
</evidence>
<evidence type="ECO:0000256" key="5">
    <source>
        <dbReference type="ARBA" id="ARBA00023136"/>
    </source>
</evidence>
<evidence type="ECO:0000256" key="3">
    <source>
        <dbReference type="ARBA" id="ARBA00022692"/>
    </source>
</evidence>
<dbReference type="GO" id="GO:0032934">
    <property type="term" value="F:sterol binding"/>
    <property type="evidence" value="ECO:0007669"/>
    <property type="project" value="TreeGrafter"/>
</dbReference>
<feature type="region of interest" description="Disordered" evidence="6">
    <location>
        <begin position="190"/>
        <end position="259"/>
    </location>
</feature>
<dbReference type="GO" id="GO:0005789">
    <property type="term" value="C:endoplasmic reticulum membrane"/>
    <property type="evidence" value="ECO:0007669"/>
    <property type="project" value="TreeGrafter"/>
</dbReference>
<dbReference type="OrthoDB" id="2162691at2759"/>
<reference evidence="9" key="1">
    <citation type="journal article" date="2020" name="Fungal Divers.">
        <title>Resolving the Mortierellaceae phylogeny through synthesis of multi-gene phylogenetics and phylogenomics.</title>
        <authorList>
            <person name="Vandepol N."/>
            <person name="Liber J."/>
            <person name="Desiro A."/>
            <person name="Na H."/>
            <person name="Kennedy M."/>
            <person name="Barry K."/>
            <person name="Grigoriev I.V."/>
            <person name="Miller A.N."/>
            <person name="O'Donnell K."/>
            <person name="Stajich J.E."/>
            <person name="Bonito G."/>
        </authorList>
    </citation>
    <scope>NUCLEOTIDE SEQUENCE</scope>
    <source>
        <strain evidence="9">NVP60</strain>
    </source>
</reference>
<feature type="compositionally biased region" description="Polar residues" evidence="6">
    <location>
        <begin position="349"/>
        <end position="358"/>
    </location>
</feature>
<evidence type="ECO:0000256" key="2">
    <source>
        <dbReference type="ARBA" id="ARBA00006582"/>
    </source>
</evidence>
<feature type="compositionally biased region" description="Polar residues" evidence="6">
    <location>
        <begin position="197"/>
        <end position="207"/>
    </location>
</feature>
<evidence type="ECO:0000259" key="8">
    <source>
        <dbReference type="PROSITE" id="PS51778"/>
    </source>
</evidence>
<feature type="domain" description="VASt" evidence="8">
    <location>
        <begin position="429"/>
        <end position="599"/>
    </location>
</feature>
<dbReference type="Pfam" id="PF02893">
    <property type="entry name" value="GRAM"/>
    <property type="match status" value="1"/>
</dbReference>
<dbReference type="GO" id="GO:0032366">
    <property type="term" value="P:intracellular sterol transport"/>
    <property type="evidence" value="ECO:0007669"/>
    <property type="project" value="TreeGrafter"/>
</dbReference>
<feature type="compositionally biased region" description="Polar residues" evidence="6">
    <location>
        <begin position="310"/>
        <end position="323"/>
    </location>
</feature>
<dbReference type="GO" id="GO:0005886">
    <property type="term" value="C:plasma membrane"/>
    <property type="evidence" value="ECO:0007669"/>
    <property type="project" value="TreeGrafter"/>
</dbReference>
<comment type="similarity">
    <text evidence="2">Belongs to the YSP2 family.</text>
</comment>
<dbReference type="InterPro" id="IPR051482">
    <property type="entry name" value="Cholesterol_transport"/>
</dbReference>
<dbReference type="PROSITE" id="PS51778">
    <property type="entry name" value="VAST"/>
    <property type="match status" value="1"/>
</dbReference>
<organism evidence="9 10">
    <name type="scientific">Linnemannia gamsii</name>
    <dbReference type="NCBI Taxonomy" id="64522"/>
    <lineage>
        <taxon>Eukaryota</taxon>
        <taxon>Fungi</taxon>
        <taxon>Fungi incertae sedis</taxon>
        <taxon>Mucoromycota</taxon>
        <taxon>Mortierellomycotina</taxon>
        <taxon>Mortierellomycetes</taxon>
        <taxon>Mortierellales</taxon>
        <taxon>Mortierellaceae</taxon>
        <taxon>Linnemannia</taxon>
    </lineage>
</organism>
<dbReference type="GO" id="GO:0120015">
    <property type="term" value="F:sterol transfer activity"/>
    <property type="evidence" value="ECO:0007669"/>
    <property type="project" value="TreeGrafter"/>
</dbReference>
<feature type="compositionally biased region" description="Low complexity" evidence="6">
    <location>
        <begin position="618"/>
        <end position="631"/>
    </location>
</feature>
<dbReference type="PANTHER" id="PTHR23319:SF4">
    <property type="entry name" value="GRAM DOMAIN CONTAINING 1B, ISOFORM E"/>
    <property type="match status" value="1"/>
</dbReference>
<feature type="compositionally biased region" description="Basic and acidic residues" evidence="6">
    <location>
        <begin position="817"/>
        <end position="834"/>
    </location>
</feature>
<evidence type="ECO:0000256" key="4">
    <source>
        <dbReference type="ARBA" id="ARBA00022989"/>
    </source>
</evidence>
<dbReference type="PANTHER" id="PTHR23319">
    <property type="entry name" value="GRAM DOMAIN CONTAINING 1B, ISOFORM E"/>
    <property type="match status" value="1"/>
</dbReference>
<dbReference type="AlphaFoldDB" id="A0A9P6UPZ3"/>
<keyword evidence="5 7" id="KW-0472">Membrane</keyword>
<proteinExistence type="inferred from homology"/>
<gene>
    <name evidence="9" type="ORF">BGZ97_009355</name>
</gene>
<dbReference type="InterPro" id="IPR011993">
    <property type="entry name" value="PH-like_dom_sf"/>
</dbReference>
<feature type="region of interest" description="Disordered" evidence="6">
    <location>
        <begin position="298"/>
        <end position="388"/>
    </location>
</feature>
<evidence type="ECO:0000313" key="10">
    <source>
        <dbReference type="Proteomes" id="UP000823405"/>
    </source>
</evidence>
<keyword evidence="4 7" id="KW-1133">Transmembrane helix</keyword>
<dbReference type="GO" id="GO:0032541">
    <property type="term" value="C:cortical endoplasmic reticulum"/>
    <property type="evidence" value="ECO:0007669"/>
    <property type="project" value="TreeGrafter"/>
</dbReference>
<dbReference type="InterPro" id="IPR004182">
    <property type="entry name" value="GRAM"/>
</dbReference>
<feature type="compositionally biased region" description="Low complexity" evidence="6">
    <location>
        <begin position="237"/>
        <end position="247"/>
    </location>
</feature>
<dbReference type="Proteomes" id="UP000823405">
    <property type="component" value="Unassembled WGS sequence"/>
</dbReference>
<dbReference type="GO" id="GO:0140268">
    <property type="term" value="C:endoplasmic reticulum-plasma membrane contact site"/>
    <property type="evidence" value="ECO:0007669"/>
    <property type="project" value="TreeGrafter"/>
</dbReference>
<evidence type="ECO:0000256" key="7">
    <source>
        <dbReference type="SAM" id="Phobius"/>
    </source>
</evidence>